<name>A0A1G6TWU6_9ACTN</name>
<comment type="subcellular location">
    <subcellularLocation>
        <location evidence="1">Membrane</location>
    </subcellularLocation>
</comment>
<evidence type="ECO:0000313" key="6">
    <source>
        <dbReference type="Proteomes" id="UP000199034"/>
    </source>
</evidence>
<accession>A0A1G6TWU6</accession>
<feature type="compositionally biased region" description="Low complexity" evidence="3">
    <location>
        <begin position="193"/>
        <end position="217"/>
    </location>
</feature>
<evidence type="ECO:0008006" key="7">
    <source>
        <dbReference type="Google" id="ProtNLM"/>
    </source>
</evidence>
<dbReference type="RefSeq" id="WP_090857264.1">
    <property type="nucleotide sequence ID" value="NZ_FMZM01000007.1"/>
</dbReference>
<dbReference type="PANTHER" id="PTHR37042:SF4">
    <property type="entry name" value="OUTER MEMBRANE PROTEIN RV1973"/>
    <property type="match status" value="1"/>
</dbReference>
<keyword evidence="4" id="KW-0812">Transmembrane</keyword>
<dbReference type="PANTHER" id="PTHR37042">
    <property type="entry name" value="OUTER MEMBRANE PROTEIN RV1973"/>
    <property type="match status" value="1"/>
</dbReference>
<evidence type="ECO:0000256" key="2">
    <source>
        <dbReference type="ARBA" id="ARBA00023136"/>
    </source>
</evidence>
<dbReference type="AlphaFoldDB" id="A0A1G6TWU6"/>
<sequence>MTSSPPDPDPSTTPRSARFRLALLLVLVVVLLGAAGTVVWLLVDGRASGDDADDLGPERDTVMSQTRQFVLRSQTYGPDDLDADKKLTEHRESVEEVTSDKFDAAYDESLPFLEQAVAERGVGQTTKVLGIGVQYLDDDSARVLVGGESTFTLADDQGEEQAPRTQTFRQVIDLVKVDGDWLVDEANIADQASGQPSASTSPSPSTEPSPSSTGGGR</sequence>
<dbReference type="STRING" id="1045774.SAMN05421872_107227"/>
<keyword evidence="2 4" id="KW-0472">Membrane</keyword>
<organism evidence="5 6">
    <name type="scientific">Nocardioides lianchengensis</name>
    <dbReference type="NCBI Taxonomy" id="1045774"/>
    <lineage>
        <taxon>Bacteria</taxon>
        <taxon>Bacillati</taxon>
        <taxon>Actinomycetota</taxon>
        <taxon>Actinomycetes</taxon>
        <taxon>Propionibacteriales</taxon>
        <taxon>Nocardioidaceae</taxon>
        <taxon>Nocardioides</taxon>
    </lineage>
</organism>
<evidence type="ECO:0000256" key="3">
    <source>
        <dbReference type="SAM" id="MobiDB-lite"/>
    </source>
</evidence>
<dbReference type="EMBL" id="FMZM01000007">
    <property type="protein sequence ID" value="SDD33578.1"/>
    <property type="molecule type" value="Genomic_DNA"/>
</dbReference>
<dbReference type="GO" id="GO:0016020">
    <property type="term" value="C:membrane"/>
    <property type="evidence" value="ECO:0007669"/>
    <property type="project" value="UniProtKB-SubCell"/>
</dbReference>
<evidence type="ECO:0000256" key="4">
    <source>
        <dbReference type="SAM" id="Phobius"/>
    </source>
</evidence>
<feature type="transmembrane region" description="Helical" evidence="4">
    <location>
        <begin position="21"/>
        <end position="43"/>
    </location>
</feature>
<keyword evidence="4" id="KW-1133">Transmembrane helix</keyword>
<protein>
    <recommendedName>
        <fullName evidence="7">Mce-associated membrane protein</fullName>
    </recommendedName>
</protein>
<dbReference type="Proteomes" id="UP000199034">
    <property type="component" value="Unassembled WGS sequence"/>
</dbReference>
<reference evidence="5 6" key="1">
    <citation type="submission" date="2016-10" db="EMBL/GenBank/DDBJ databases">
        <authorList>
            <person name="de Groot N.N."/>
        </authorList>
    </citation>
    <scope>NUCLEOTIDE SEQUENCE [LARGE SCALE GENOMIC DNA]</scope>
    <source>
        <strain evidence="5 6">CGMCC 4.6858</strain>
    </source>
</reference>
<gene>
    <name evidence="5" type="ORF">SAMN05421872_107227</name>
</gene>
<evidence type="ECO:0000256" key="1">
    <source>
        <dbReference type="ARBA" id="ARBA00004370"/>
    </source>
</evidence>
<feature type="region of interest" description="Disordered" evidence="3">
    <location>
        <begin position="186"/>
        <end position="217"/>
    </location>
</feature>
<proteinExistence type="predicted"/>
<evidence type="ECO:0000313" key="5">
    <source>
        <dbReference type="EMBL" id="SDD33578.1"/>
    </source>
</evidence>
<dbReference type="OrthoDB" id="3746626at2"/>
<keyword evidence="6" id="KW-1185">Reference proteome</keyword>